<name>A0A1J4J7K5_9EUKA</name>
<comment type="caution">
    <text evidence="1">The sequence shown here is derived from an EMBL/GenBank/DDBJ whole genome shotgun (WGS) entry which is preliminary data.</text>
</comment>
<dbReference type="GeneID" id="94825208"/>
<accession>A0A1J4J7K5</accession>
<dbReference type="RefSeq" id="XP_068348331.1">
    <property type="nucleotide sequence ID" value="XM_068490504.1"/>
</dbReference>
<dbReference type="VEuPathDB" id="TrichDB:TRFO_02126"/>
<evidence type="ECO:0000313" key="2">
    <source>
        <dbReference type="Proteomes" id="UP000179807"/>
    </source>
</evidence>
<sequence>MSRAKYDLVDAIISPRAAAIDVSQWYSNINHLYFSKISRLKCRKKWIDYAIALKRKNFTGKLSRAQNDVSKYVFCNATKLLWRSFTRKIIFQSRIFNLHFYYAQLHRVVYERRNNIRIQWKSYARALMYGLSPPGTDYRDLWISFAFLLKKRQIIEAARNFRKAPKISFAGKNQTREIWRKYSRAILCNYRIQQTRTKARADRVLSNFFQHALIPYRVQKTAENVISVHFDYSIVNPMVKQSCDEVTHFAKLWLRKKAQNFSIAYADETFKTSFVHIMSKVRSQAQSP</sequence>
<proteinExistence type="predicted"/>
<reference evidence="1" key="1">
    <citation type="submission" date="2016-10" db="EMBL/GenBank/DDBJ databases">
        <authorList>
            <person name="Benchimol M."/>
            <person name="Almeida L.G."/>
            <person name="Vasconcelos A.T."/>
            <person name="Perreira-Neves A."/>
            <person name="Rosa I.A."/>
            <person name="Tasca T."/>
            <person name="Bogo M.R."/>
            <person name="de Souza W."/>
        </authorList>
    </citation>
    <scope>NUCLEOTIDE SEQUENCE [LARGE SCALE GENOMIC DNA]</scope>
    <source>
        <strain evidence="1">K</strain>
    </source>
</reference>
<organism evidence="1 2">
    <name type="scientific">Tritrichomonas foetus</name>
    <dbReference type="NCBI Taxonomy" id="1144522"/>
    <lineage>
        <taxon>Eukaryota</taxon>
        <taxon>Metamonada</taxon>
        <taxon>Parabasalia</taxon>
        <taxon>Tritrichomonadida</taxon>
        <taxon>Tritrichomonadidae</taxon>
        <taxon>Tritrichomonas</taxon>
    </lineage>
</organism>
<dbReference type="EMBL" id="MLAK01001259">
    <property type="protein sequence ID" value="OHS95194.1"/>
    <property type="molecule type" value="Genomic_DNA"/>
</dbReference>
<gene>
    <name evidence="1" type="ORF">TRFO_02126</name>
</gene>
<protein>
    <submittedName>
        <fullName evidence="1">Uncharacterized protein</fullName>
    </submittedName>
</protein>
<dbReference type="Proteomes" id="UP000179807">
    <property type="component" value="Unassembled WGS sequence"/>
</dbReference>
<dbReference type="AlphaFoldDB" id="A0A1J4J7K5"/>
<evidence type="ECO:0000313" key="1">
    <source>
        <dbReference type="EMBL" id="OHS95194.1"/>
    </source>
</evidence>
<keyword evidence="2" id="KW-1185">Reference proteome</keyword>